<reference evidence="1" key="1">
    <citation type="submission" date="2019-08" db="EMBL/GenBank/DDBJ databases">
        <authorList>
            <person name="Kucharzyk K."/>
            <person name="Murdoch R.W."/>
            <person name="Higgins S."/>
            <person name="Loffler F."/>
        </authorList>
    </citation>
    <scope>NUCLEOTIDE SEQUENCE</scope>
</reference>
<proteinExistence type="predicted"/>
<evidence type="ECO:0008006" key="2">
    <source>
        <dbReference type="Google" id="ProtNLM"/>
    </source>
</evidence>
<dbReference type="SUPFAM" id="SSF88659">
    <property type="entry name" value="Sigma3 and sigma4 domains of RNA polymerase sigma factors"/>
    <property type="match status" value="1"/>
</dbReference>
<comment type="caution">
    <text evidence="1">The sequence shown here is derived from an EMBL/GenBank/DDBJ whole genome shotgun (WGS) entry which is preliminary data.</text>
</comment>
<name>A0A644Y7A7_9ZZZZ</name>
<dbReference type="InterPro" id="IPR013324">
    <property type="entry name" value="RNA_pol_sigma_r3/r4-like"/>
</dbReference>
<organism evidence="1">
    <name type="scientific">bioreactor metagenome</name>
    <dbReference type="NCBI Taxonomy" id="1076179"/>
    <lineage>
        <taxon>unclassified sequences</taxon>
        <taxon>metagenomes</taxon>
        <taxon>ecological metagenomes</taxon>
    </lineage>
</organism>
<dbReference type="AlphaFoldDB" id="A0A644Y7A7"/>
<accession>A0A644Y7A7</accession>
<sequence>MAYTITDAQAVVIDRIARSLVGKQVKNHFIPESDKEDYVQELLLIMVQHQVDWNVPEKVCFETFVTMVMKKRLISIWREFHAEKEILSYASSLNIIQRDEDGQDEELVDELAENGTLDDASLVFHEEKQRMLRHDIPAFLKTLPDDEREVCELLMQYGLRRTANIMGKHKFTITRKIHRIRRKMIAVGFEAYL</sequence>
<evidence type="ECO:0000313" key="1">
    <source>
        <dbReference type="EMBL" id="MPM23828.1"/>
    </source>
</evidence>
<gene>
    <name evidence="1" type="ORF">SDC9_70305</name>
</gene>
<protein>
    <recommendedName>
        <fullName evidence="2">RNA polymerase sigma-70 region 2 domain-containing protein</fullName>
    </recommendedName>
</protein>
<dbReference type="EMBL" id="VSSQ01004123">
    <property type="protein sequence ID" value="MPM23828.1"/>
    <property type="molecule type" value="Genomic_DNA"/>
</dbReference>